<dbReference type="InterPro" id="IPR018688">
    <property type="entry name" value="PpoB2-like"/>
</dbReference>
<keyword evidence="3" id="KW-1185">Reference proteome</keyword>
<dbReference type="GeneID" id="56033399"/>
<reference evidence="2 3" key="1">
    <citation type="submission" date="2020-07" db="EMBL/GenBank/DDBJ databases">
        <authorList>
            <person name="Cui H."/>
        </authorList>
    </citation>
    <scope>NUCLEOTIDE SEQUENCE [LARGE SCALE GENOMIC DNA]</scope>
    <source>
        <strain evidence="2 3">YPL8</strain>
    </source>
</reference>
<gene>
    <name evidence="2" type="ORF">HYG82_08870</name>
</gene>
<keyword evidence="1" id="KW-1133">Transmembrane helix</keyword>
<name>A0A7D5KCY8_9EURY</name>
<keyword evidence="1" id="KW-0812">Transmembrane</keyword>
<evidence type="ECO:0000313" key="3">
    <source>
        <dbReference type="Proteomes" id="UP000509241"/>
    </source>
</evidence>
<evidence type="ECO:0000313" key="2">
    <source>
        <dbReference type="EMBL" id="QLG48956.1"/>
    </source>
</evidence>
<evidence type="ECO:0000256" key="1">
    <source>
        <dbReference type="SAM" id="Phobius"/>
    </source>
</evidence>
<dbReference type="Proteomes" id="UP000509241">
    <property type="component" value="Chromosome"/>
</dbReference>
<dbReference type="RefSeq" id="WP_179260692.1">
    <property type="nucleotide sequence ID" value="NZ_CP058601.1"/>
</dbReference>
<feature type="transmembrane region" description="Helical" evidence="1">
    <location>
        <begin position="119"/>
        <end position="145"/>
    </location>
</feature>
<dbReference type="EMBL" id="CP058601">
    <property type="protein sequence ID" value="QLG48956.1"/>
    <property type="molecule type" value="Genomic_DNA"/>
</dbReference>
<feature type="transmembrane region" description="Helical" evidence="1">
    <location>
        <begin position="255"/>
        <end position="273"/>
    </location>
</feature>
<proteinExistence type="predicted"/>
<dbReference type="KEGG" id="haly:HYG82_08870"/>
<dbReference type="AlphaFoldDB" id="A0A7D5KCY8"/>
<accession>A0A7D5KCY8</accession>
<dbReference type="OrthoDB" id="11125at2157"/>
<feature type="transmembrane region" description="Helical" evidence="1">
    <location>
        <begin position="73"/>
        <end position="98"/>
    </location>
</feature>
<protein>
    <submittedName>
        <fullName evidence="2">DUF2182 domain-containing protein</fullName>
    </submittedName>
</protein>
<sequence>MSASLRLRSAVADATERLSVDPDRTTAVVAAMLGIDVLWWLLLYGGHVPMPGMTWLMMTADVPMAAPGAMERAVFHVGTLEAVVGYTIMWGVMMWAMMQPAMTRFTREYAAAYRGSGLGAVRALGAFLGSYYVVWLLSACVPLLYNAVLPGGIYGVTREYTHLVIGGVLVLTGLYQLSRFKRSFLRTCCESVAPHSDGPVRALQRGLNHGVRCVLTSFGIFFLVMIFFGEMNLVWMVALTGAVTIERLPSWGEELAVGIGAVSLISGLVVLLARPELPVPFVL</sequence>
<keyword evidence="1" id="KW-0472">Membrane</keyword>
<organism evidence="2 3">
    <name type="scientific">Natrinema halophilum</name>
    <dbReference type="NCBI Taxonomy" id="1699371"/>
    <lineage>
        <taxon>Archaea</taxon>
        <taxon>Methanobacteriati</taxon>
        <taxon>Methanobacteriota</taxon>
        <taxon>Stenosarchaea group</taxon>
        <taxon>Halobacteria</taxon>
        <taxon>Halobacteriales</taxon>
        <taxon>Natrialbaceae</taxon>
        <taxon>Natrinema</taxon>
    </lineage>
</organism>
<dbReference type="Pfam" id="PF09948">
    <property type="entry name" value="PpoB2"/>
    <property type="match status" value="1"/>
</dbReference>
<feature type="transmembrane region" description="Helical" evidence="1">
    <location>
        <begin position="160"/>
        <end position="177"/>
    </location>
</feature>
<feature type="transmembrane region" description="Helical" evidence="1">
    <location>
        <begin position="213"/>
        <end position="235"/>
    </location>
</feature>